<dbReference type="RefSeq" id="WP_269311437.1">
    <property type="nucleotide sequence ID" value="NZ_CP114052.1"/>
</dbReference>
<dbReference type="EMBL" id="CP114052">
    <property type="protein sequence ID" value="WAW14740.1"/>
    <property type="molecule type" value="Genomic_DNA"/>
</dbReference>
<dbReference type="Proteomes" id="UP001164187">
    <property type="component" value="Chromosome"/>
</dbReference>
<sequence>MYSIDNLLEYLPYCYRNELIEEILRCSQIEIERLFQDIIESENEYMVSTATYSLEWWAKFAGIDYDRTVDISTTRSNILARFKTNETVTPLLIKSIAEGYSNGTCEVIELFSEYRFKIKFISTVGIPLRIDEIKKIINDIRPAHLAFDFDYRFRTWGDIKRLGLTWGQWKALNRTYKELKERSDLL</sequence>
<keyword evidence="2" id="KW-1185">Reference proteome</keyword>
<organism evidence="1 2">
    <name type="scientific">Peptostreptococcus equinus</name>
    <dbReference type="NCBI Taxonomy" id="3003601"/>
    <lineage>
        <taxon>Bacteria</taxon>
        <taxon>Bacillati</taxon>
        <taxon>Bacillota</taxon>
        <taxon>Clostridia</taxon>
        <taxon>Peptostreptococcales</taxon>
        <taxon>Peptostreptococcaceae</taxon>
        <taxon>Peptostreptococcus</taxon>
    </lineage>
</organism>
<proteinExistence type="predicted"/>
<accession>A0ABY7JMZ1</accession>
<evidence type="ECO:0000313" key="1">
    <source>
        <dbReference type="EMBL" id="WAW14740.1"/>
    </source>
</evidence>
<reference evidence="1" key="1">
    <citation type="submission" date="2022-12" db="EMBL/GenBank/DDBJ databases">
        <title>Peptostreptococcus.</title>
        <authorList>
            <person name="Lee S.H."/>
        </authorList>
    </citation>
    <scope>NUCLEOTIDE SEQUENCE</scope>
    <source>
        <strain evidence="1">CBA3647</strain>
    </source>
</reference>
<evidence type="ECO:0000313" key="2">
    <source>
        <dbReference type="Proteomes" id="UP001164187"/>
    </source>
</evidence>
<name>A0ABY7JMZ1_9FIRM</name>
<dbReference type="InterPro" id="IPR018755">
    <property type="entry name" value="Phage_Mu_Gp48"/>
</dbReference>
<protein>
    <submittedName>
        <fullName evidence="1">DUF2313 domain-containing protein</fullName>
    </submittedName>
</protein>
<dbReference type="Pfam" id="PF10076">
    <property type="entry name" value="Phage_Mu_Gp48"/>
    <property type="match status" value="1"/>
</dbReference>
<gene>
    <name evidence="1" type="ORF">O0R46_09165</name>
</gene>